<name>A0A291DEL1_9MICC</name>
<dbReference type="PANTHER" id="PTHR43806:SF11">
    <property type="entry name" value="CEREVISIN-RELATED"/>
    <property type="match status" value="1"/>
</dbReference>
<evidence type="ECO:0000259" key="8">
    <source>
        <dbReference type="Pfam" id="PF00082"/>
    </source>
</evidence>
<evidence type="ECO:0000313" key="9">
    <source>
        <dbReference type="EMBL" id="ATF62837.1"/>
    </source>
</evidence>
<dbReference type="InterPro" id="IPR023827">
    <property type="entry name" value="Peptidase_S8_Asp-AS"/>
</dbReference>
<feature type="active site" description="Charge relay system" evidence="5">
    <location>
        <position position="358"/>
    </location>
</feature>
<evidence type="ECO:0000256" key="1">
    <source>
        <dbReference type="ARBA" id="ARBA00011073"/>
    </source>
</evidence>
<evidence type="ECO:0000256" key="2">
    <source>
        <dbReference type="ARBA" id="ARBA00022670"/>
    </source>
</evidence>
<sequence>MVRSEHRRGMSLTGWSFASSCACASRVFGVRASVGSGRGATRRIRKVAALGASAALTLLPLWTPLTPAAWATDPTPSASPSPKREVTATPSPSATAVPKTSATPSKGTSTTNGDDVRQREYWLKEYGITSLWSQATGKGVTVAVIDTGVDGTHPDLEGNVLRGYDASGVGSEDGWKGLGAEPMHGTEVASLIAGHGHDTQGYSAIAGQPGKPTGVIGVAPEAKILPISLNMGTTGGKSIDEQIPAAVRYAVDHGAQIINMSIGSNKTSWPQSWDEAFAYAEQKGVLIVAAAGNRGSGLTQVGAPATIPGVLTVGGIDRNKQVSEGSSTQGISIAVVAPSTDMIAAAPGNGYMLWSGSSAAAPLVTGVAALLKQKYPKESAAQLAQRLIASADDEGATGRDPLYGYGIFNPQDAMALAAPTVTANPLGSISEWIAVHRKQQVSDPTPSDAAPVHEEGESIVKAAAPDARRPPEDRGWLPPVILAALVLWLTIITAGSVHRLHRMHVSAGQATRMARAAAHHPGSHRGTRRVSKKSQEAARKSARRTSR</sequence>
<dbReference type="Proteomes" id="UP000218628">
    <property type="component" value="Chromosome"/>
</dbReference>
<dbReference type="GO" id="GO:0004252">
    <property type="term" value="F:serine-type endopeptidase activity"/>
    <property type="evidence" value="ECO:0007669"/>
    <property type="project" value="UniProtKB-UniRule"/>
</dbReference>
<feature type="compositionally biased region" description="Polar residues" evidence="6">
    <location>
        <begin position="88"/>
        <end position="113"/>
    </location>
</feature>
<dbReference type="PROSITE" id="PS51257">
    <property type="entry name" value="PROKAR_LIPOPROTEIN"/>
    <property type="match status" value="1"/>
</dbReference>
<feature type="transmembrane region" description="Helical" evidence="7">
    <location>
        <begin position="476"/>
        <end position="497"/>
    </location>
</feature>
<dbReference type="InterPro" id="IPR022398">
    <property type="entry name" value="Peptidase_S8_His-AS"/>
</dbReference>
<reference evidence="10" key="1">
    <citation type="submission" date="2017-09" db="EMBL/GenBank/DDBJ databases">
        <title>FDA dAtabase for Regulatory Grade micrObial Sequences (FDA-ARGOS): Supporting development and validation of Infectious Disease Dx tests.</title>
        <authorList>
            <person name="Minogue T."/>
            <person name="Wolcott M."/>
            <person name="Wasieloski L."/>
            <person name="Aguilar W."/>
            <person name="Moore D."/>
            <person name="Tallon L."/>
            <person name="Sadzewicz L."/>
            <person name="Ott S."/>
            <person name="Zhao X."/>
            <person name="Nagaraj S."/>
            <person name="Vavikolanu K."/>
            <person name="Aluvathingal J."/>
            <person name="Nadendla S."/>
            <person name="Sichtig H."/>
        </authorList>
    </citation>
    <scope>NUCLEOTIDE SEQUENCE [LARGE SCALE GENOMIC DNA]</scope>
    <source>
        <strain evidence="10">FDAARGOS_369</strain>
    </source>
</reference>
<dbReference type="PRINTS" id="PR00723">
    <property type="entry name" value="SUBTILISIN"/>
</dbReference>
<evidence type="ECO:0000256" key="3">
    <source>
        <dbReference type="ARBA" id="ARBA00022801"/>
    </source>
</evidence>
<feature type="region of interest" description="Disordered" evidence="6">
    <location>
        <begin position="72"/>
        <end position="116"/>
    </location>
</feature>
<evidence type="ECO:0000256" key="4">
    <source>
        <dbReference type="ARBA" id="ARBA00022825"/>
    </source>
</evidence>
<dbReference type="PANTHER" id="PTHR43806">
    <property type="entry name" value="PEPTIDASE S8"/>
    <property type="match status" value="1"/>
</dbReference>
<protein>
    <submittedName>
        <fullName evidence="9">Peptidase S8</fullName>
    </submittedName>
</protein>
<dbReference type="SUPFAM" id="SSF52743">
    <property type="entry name" value="Subtilisin-like"/>
    <property type="match status" value="1"/>
</dbReference>
<feature type="active site" description="Charge relay system" evidence="5">
    <location>
        <position position="184"/>
    </location>
</feature>
<feature type="domain" description="Peptidase S8/S53" evidence="8">
    <location>
        <begin position="137"/>
        <end position="406"/>
    </location>
</feature>
<evidence type="ECO:0000313" key="10">
    <source>
        <dbReference type="Proteomes" id="UP000218628"/>
    </source>
</evidence>
<evidence type="ECO:0000256" key="5">
    <source>
        <dbReference type="PROSITE-ProRule" id="PRU01240"/>
    </source>
</evidence>
<feature type="compositionally biased region" description="Low complexity" evidence="6">
    <location>
        <begin position="72"/>
        <end position="81"/>
    </location>
</feature>
<dbReference type="Pfam" id="PF00082">
    <property type="entry name" value="Peptidase_S8"/>
    <property type="match status" value="1"/>
</dbReference>
<dbReference type="InterPro" id="IPR036852">
    <property type="entry name" value="Peptidase_S8/S53_dom_sf"/>
</dbReference>
<keyword evidence="4 5" id="KW-0720">Serine protease</keyword>
<dbReference type="InterPro" id="IPR015500">
    <property type="entry name" value="Peptidase_S8_subtilisin-rel"/>
</dbReference>
<feature type="active site" description="Charge relay system" evidence="5">
    <location>
        <position position="146"/>
    </location>
</feature>
<dbReference type="RefSeq" id="WP_096740781.1">
    <property type="nucleotide sequence ID" value="NZ_CP023510.1"/>
</dbReference>
<accession>A0A291DEL1</accession>
<dbReference type="GO" id="GO:0006508">
    <property type="term" value="P:proteolysis"/>
    <property type="evidence" value="ECO:0007669"/>
    <property type="project" value="UniProtKB-KW"/>
</dbReference>
<keyword evidence="7" id="KW-0812">Transmembrane</keyword>
<evidence type="ECO:0000256" key="6">
    <source>
        <dbReference type="SAM" id="MobiDB-lite"/>
    </source>
</evidence>
<keyword evidence="3 5" id="KW-0378">Hydrolase</keyword>
<feature type="region of interest" description="Disordered" evidence="6">
    <location>
        <begin position="511"/>
        <end position="547"/>
    </location>
</feature>
<keyword evidence="7" id="KW-1133">Transmembrane helix</keyword>
<dbReference type="PROSITE" id="PS51892">
    <property type="entry name" value="SUBTILASE"/>
    <property type="match status" value="1"/>
</dbReference>
<dbReference type="PROSITE" id="PS00136">
    <property type="entry name" value="SUBTILASE_ASP"/>
    <property type="match status" value="1"/>
</dbReference>
<dbReference type="EMBL" id="CP023510">
    <property type="protein sequence ID" value="ATF62837.1"/>
    <property type="molecule type" value="Genomic_DNA"/>
</dbReference>
<keyword evidence="2 5" id="KW-0645">Protease</keyword>
<organism evidence="9 10">
    <name type="scientific">Rothia mucilaginosa</name>
    <dbReference type="NCBI Taxonomy" id="43675"/>
    <lineage>
        <taxon>Bacteria</taxon>
        <taxon>Bacillati</taxon>
        <taxon>Actinomycetota</taxon>
        <taxon>Actinomycetes</taxon>
        <taxon>Micrococcales</taxon>
        <taxon>Micrococcaceae</taxon>
        <taxon>Rothia</taxon>
    </lineage>
</organism>
<comment type="similarity">
    <text evidence="1 5">Belongs to the peptidase S8 family.</text>
</comment>
<keyword evidence="7" id="KW-0472">Membrane</keyword>
<dbReference type="InterPro" id="IPR000209">
    <property type="entry name" value="Peptidase_S8/S53_dom"/>
</dbReference>
<proteinExistence type="inferred from homology"/>
<gene>
    <name evidence="9" type="ORF">CO690_03735</name>
</gene>
<dbReference type="Gene3D" id="3.40.50.200">
    <property type="entry name" value="Peptidase S8/S53 domain"/>
    <property type="match status" value="1"/>
</dbReference>
<dbReference type="AlphaFoldDB" id="A0A291DEL1"/>
<dbReference type="InterPro" id="IPR050131">
    <property type="entry name" value="Peptidase_S8_subtilisin-like"/>
</dbReference>
<evidence type="ECO:0000256" key="7">
    <source>
        <dbReference type="SAM" id="Phobius"/>
    </source>
</evidence>
<dbReference type="PROSITE" id="PS00137">
    <property type="entry name" value="SUBTILASE_HIS"/>
    <property type="match status" value="1"/>
</dbReference>
<feature type="compositionally biased region" description="Basic residues" evidence="6">
    <location>
        <begin position="517"/>
        <end position="532"/>
    </location>
</feature>